<dbReference type="EMBL" id="FNTD01000004">
    <property type="protein sequence ID" value="SED83372.1"/>
    <property type="molecule type" value="Genomic_DNA"/>
</dbReference>
<evidence type="ECO:0000313" key="4">
    <source>
        <dbReference type="Proteomes" id="UP000182375"/>
    </source>
</evidence>
<dbReference type="Proteomes" id="UP000182375">
    <property type="component" value="Unassembled WGS sequence"/>
</dbReference>
<dbReference type="CDD" id="cd05233">
    <property type="entry name" value="SDR_c"/>
    <property type="match status" value="1"/>
</dbReference>
<name>A0A1H5DWZ8_9ACTN</name>
<dbReference type="PANTHER" id="PTHR42760">
    <property type="entry name" value="SHORT-CHAIN DEHYDROGENASES/REDUCTASES FAMILY MEMBER"/>
    <property type="match status" value="1"/>
</dbReference>
<evidence type="ECO:0000256" key="1">
    <source>
        <dbReference type="ARBA" id="ARBA00006484"/>
    </source>
</evidence>
<sequence>MPEHRTTSRFAVVTGGSEGLGLAIAGALARDGADLILVARNRGKLETAAKELGRHGTVVHTVPADLSAPDAPARIAAHVGDLTDRVGTLVNNVGTAHFASLADTTVDEMNTMWHLNVQVPLLLSRHLLPALVNARGSIINISSYWARKMVAGRHSAAYSATRGALNSMTRALASELGPQGVRVNAIAPGAVRTPKYERSHLAPMTAEERTAHDERIEHSYPLGRLGTADDVATAAAYLASAQWTTGTILAVDGGLTTR</sequence>
<dbReference type="STRING" id="67331.SAMN04490357_5995"/>
<dbReference type="PANTHER" id="PTHR42760:SF133">
    <property type="entry name" value="3-OXOACYL-[ACYL-CARRIER-PROTEIN] REDUCTASE"/>
    <property type="match status" value="1"/>
</dbReference>
<evidence type="ECO:0000313" key="3">
    <source>
        <dbReference type="EMBL" id="SED83372.1"/>
    </source>
</evidence>
<evidence type="ECO:0000256" key="2">
    <source>
        <dbReference type="ARBA" id="ARBA00023002"/>
    </source>
</evidence>
<dbReference type="InterPro" id="IPR036291">
    <property type="entry name" value="NAD(P)-bd_dom_sf"/>
</dbReference>
<proteinExistence type="inferred from homology"/>
<dbReference type="InterPro" id="IPR002347">
    <property type="entry name" value="SDR_fam"/>
</dbReference>
<dbReference type="GO" id="GO:0048038">
    <property type="term" value="F:quinone binding"/>
    <property type="evidence" value="ECO:0007669"/>
    <property type="project" value="TreeGrafter"/>
</dbReference>
<dbReference type="Pfam" id="PF13561">
    <property type="entry name" value="adh_short_C2"/>
    <property type="match status" value="1"/>
</dbReference>
<accession>A0A1H5DWZ8</accession>
<keyword evidence="2" id="KW-0560">Oxidoreductase</keyword>
<organism evidence="3 4">
    <name type="scientific">Streptomyces misionensis</name>
    <dbReference type="NCBI Taxonomy" id="67331"/>
    <lineage>
        <taxon>Bacteria</taxon>
        <taxon>Bacillati</taxon>
        <taxon>Actinomycetota</taxon>
        <taxon>Actinomycetes</taxon>
        <taxon>Kitasatosporales</taxon>
        <taxon>Streptomycetaceae</taxon>
        <taxon>Streptomyces</taxon>
    </lineage>
</organism>
<dbReference type="GO" id="GO:0006633">
    <property type="term" value="P:fatty acid biosynthetic process"/>
    <property type="evidence" value="ECO:0007669"/>
    <property type="project" value="TreeGrafter"/>
</dbReference>
<dbReference type="PRINTS" id="PR00081">
    <property type="entry name" value="GDHRDH"/>
</dbReference>
<dbReference type="PRINTS" id="PR00080">
    <property type="entry name" value="SDRFAMILY"/>
</dbReference>
<dbReference type="SUPFAM" id="SSF51735">
    <property type="entry name" value="NAD(P)-binding Rossmann-fold domains"/>
    <property type="match status" value="1"/>
</dbReference>
<dbReference type="FunFam" id="3.40.50.720:FF:000084">
    <property type="entry name" value="Short-chain dehydrogenase reductase"/>
    <property type="match status" value="1"/>
</dbReference>
<comment type="similarity">
    <text evidence="1">Belongs to the short-chain dehydrogenases/reductases (SDR) family.</text>
</comment>
<dbReference type="Gene3D" id="3.40.50.720">
    <property type="entry name" value="NAD(P)-binding Rossmann-like Domain"/>
    <property type="match status" value="1"/>
</dbReference>
<dbReference type="AlphaFoldDB" id="A0A1H5DWZ8"/>
<dbReference type="RefSeq" id="WP_074993898.1">
    <property type="nucleotide sequence ID" value="NZ_FNTD01000004.1"/>
</dbReference>
<dbReference type="GO" id="GO:0016616">
    <property type="term" value="F:oxidoreductase activity, acting on the CH-OH group of donors, NAD or NADP as acceptor"/>
    <property type="evidence" value="ECO:0007669"/>
    <property type="project" value="TreeGrafter"/>
</dbReference>
<dbReference type="GeneID" id="95515055"/>
<reference evidence="3 4" key="1">
    <citation type="submission" date="2016-10" db="EMBL/GenBank/DDBJ databases">
        <authorList>
            <person name="de Groot N.N."/>
        </authorList>
    </citation>
    <scope>NUCLEOTIDE SEQUENCE [LARGE SCALE GENOMIC DNA]</scope>
    <source>
        <strain evidence="3 4">DSM 40306</strain>
    </source>
</reference>
<protein>
    <submittedName>
        <fullName evidence="3">Short-chain dehydrogenase</fullName>
    </submittedName>
</protein>
<gene>
    <name evidence="3" type="ORF">SAMN04490357_5995</name>
</gene>